<evidence type="ECO:0000256" key="3">
    <source>
        <dbReference type="RuleBase" id="RU363019"/>
    </source>
</evidence>
<comment type="catalytic activity">
    <reaction evidence="3">
        <text>[protein]-peptidylproline (omega=180) = [protein]-peptidylproline (omega=0)</text>
        <dbReference type="Rhea" id="RHEA:16237"/>
        <dbReference type="Rhea" id="RHEA-COMP:10747"/>
        <dbReference type="Rhea" id="RHEA-COMP:10748"/>
        <dbReference type="ChEBI" id="CHEBI:83833"/>
        <dbReference type="ChEBI" id="CHEBI:83834"/>
        <dbReference type="EC" id="5.2.1.8"/>
    </reaction>
</comment>
<reference evidence="6 7" key="1">
    <citation type="journal article" date="2016" name="Nat. Commun.">
        <title>Thousands of microbial genomes shed light on interconnected biogeochemical processes in an aquifer system.</title>
        <authorList>
            <person name="Anantharaman K."/>
            <person name="Brown C.T."/>
            <person name="Hug L.A."/>
            <person name="Sharon I."/>
            <person name="Castelle C.J."/>
            <person name="Probst A.J."/>
            <person name="Thomas B.C."/>
            <person name="Singh A."/>
            <person name="Wilkins M.J."/>
            <person name="Karaoz U."/>
            <person name="Brodie E.L."/>
            <person name="Williams K.H."/>
            <person name="Hubbard S.S."/>
            <person name="Banfield J.F."/>
        </authorList>
    </citation>
    <scope>NUCLEOTIDE SEQUENCE [LARGE SCALE GENOMIC DNA]</scope>
</reference>
<dbReference type="InterPro" id="IPR002130">
    <property type="entry name" value="Cyclophilin-type_PPIase_dom"/>
</dbReference>
<comment type="similarity">
    <text evidence="3">Belongs to the cyclophilin-type PPIase family.</text>
</comment>
<comment type="caution">
    <text evidence="6">The sequence shown here is derived from an EMBL/GenBank/DDBJ whole genome shotgun (WGS) entry which is preliminary data.</text>
</comment>
<dbReference type="Pfam" id="PF00160">
    <property type="entry name" value="Pro_isomerase"/>
    <property type="match status" value="1"/>
</dbReference>
<protein>
    <recommendedName>
        <fullName evidence="3">Peptidyl-prolyl cis-trans isomerase</fullName>
        <shortName evidence="3">PPIase</shortName>
        <ecNumber evidence="3">5.2.1.8</ecNumber>
    </recommendedName>
</protein>
<keyword evidence="2 3" id="KW-0413">Isomerase</keyword>
<name>A0A1G2PZS2_9BACT</name>
<keyword evidence="1 3" id="KW-0697">Rotamase</keyword>
<evidence type="ECO:0000313" key="6">
    <source>
        <dbReference type="EMBL" id="OHA53081.1"/>
    </source>
</evidence>
<dbReference type="CDD" id="cd00317">
    <property type="entry name" value="cyclophilin"/>
    <property type="match status" value="1"/>
</dbReference>
<evidence type="ECO:0000313" key="7">
    <source>
        <dbReference type="Proteomes" id="UP000177865"/>
    </source>
</evidence>
<dbReference type="AlphaFoldDB" id="A0A1G2PZS2"/>
<dbReference type="PROSITE" id="PS50072">
    <property type="entry name" value="CSA_PPIASE_2"/>
    <property type="match status" value="1"/>
</dbReference>
<dbReference type="Proteomes" id="UP000177865">
    <property type="component" value="Unassembled WGS sequence"/>
</dbReference>
<proteinExistence type="inferred from homology"/>
<dbReference type="PROSITE" id="PS00170">
    <property type="entry name" value="CSA_PPIASE_1"/>
    <property type="match status" value="1"/>
</dbReference>
<evidence type="ECO:0000256" key="4">
    <source>
        <dbReference type="SAM" id="MobiDB-lite"/>
    </source>
</evidence>
<dbReference type="InterPro" id="IPR029000">
    <property type="entry name" value="Cyclophilin-like_dom_sf"/>
</dbReference>
<dbReference type="PANTHER" id="PTHR45625:SF4">
    <property type="entry name" value="PEPTIDYLPROLYL ISOMERASE DOMAIN AND WD REPEAT-CONTAINING PROTEIN 1"/>
    <property type="match status" value="1"/>
</dbReference>
<feature type="region of interest" description="Disordered" evidence="4">
    <location>
        <begin position="84"/>
        <end position="105"/>
    </location>
</feature>
<accession>A0A1G2PZS2</accession>
<feature type="region of interest" description="Disordered" evidence="4">
    <location>
        <begin position="1"/>
        <end position="27"/>
    </location>
</feature>
<feature type="domain" description="PPIase cyclophilin-type" evidence="5">
    <location>
        <begin position="38"/>
        <end position="193"/>
    </location>
</feature>
<evidence type="ECO:0000256" key="1">
    <source>
        <dbReference type="ARBA" id="ARBA00023110"/>
    </source>
</evidence>
<evidence type="ECO:0000256" key="2">
    <source>
        <dbReference type="ARBA" id="ARBA00023235"/>
    </source>
</evidence>
<dbReference type="GO" id="GO:0006457">
    <property type="term" value="P:protein folding"/>
    <property type="evidence" value="ECO:0007669"/>
    <property type="project" value="InterPro"/>
</dbReference>
<dbReference type="SUPFAM" id="SSF50891">
    <property type="entry name" value="Cyclophilin-like"/>
    <property type="match status" value="1"/>
</dbReference>
<dbReference type="GO" id="GO:0003755">
    <property type="term" value="F:peptidyl-prolyl cis-trans isomerase activity"/>
    <property type="evidence" value="ECO:0007669"/>
    <property type="project" value="UniProtKB-UniRule"/>
</dbReference>
<gene>
    <name evidence="6" type="ORF">A2991_00945</name>
</gene>
<dbReference type="EMBL" id="MHSZ01000022">
    <property type="protein sequence ID" value="OHA53081.1"/>
    <property type="molecule type" value="Genomic_DNA"/>
</dbReference>
<comment type="function">
    <text evidence="3">PPIases accelerate the folding of proteins. It catalyzes the cis-trans isomerization of proline imidic peptide bonds in oligopeptides.</text>
</comment>
<dbReference type="InterPro" id="IPR044666">
    <property type="entry name" value="Cyclophilin_A-like"/>
</dbReference>
<dbReference type="PANTHER" id="PTHR45625">
    <property type="entry name" value="PEPTIDYL-PROLYL CIS-TRANS ISOMERASE-RELATED"/>
    <property type="match status" value="1"/>
</dbReference>
<sequence length="204" mass="21935">MPPPAPSSQNDEPEQAEAPDSSEKTPRYENFVKARIVTAAGDIVLALYPDVAPKTVENFIQLTQEGFYDGVTFHRVVPGFVIQAGDPLSKDDDPSNDGSGGPGYTFEDEINPQALGLTEEAIAANEERGYLYRDDLASLPMDIGVIAMANSGPNTNGSQFFIVTESPQPHLNGLHTVFGDVISGMDVVLRVAQGEKIATVRIEE</sequence>
<dbReference type="EC" id="5.2.1.8" evidence="3"/>
<dbReference type="Gene3D" id="2.40.100.10">
    <property type="entry name" value="Cyclophilin-like"/>
    <property type="match status" value="1"/>
</dbReference>
<dbReference type="InterPro" id="IPR020892">
    <property type="entry name" value="Cyclophilin-type_PPIase_CS"/>
</dbReference>
<evidence type="ECO:0000259" key="5">
    <source>
        <dbReference type="PROSITE" id="PS50072"/>
    </source>
</evidence>
<dbReference type="PRINTS" id="PR00153">
    <property type="entry name" value="CSAPPISMRASE"/>
</dbReference>
<organism evidence="6 7">
    <name type="scientific">Candidatus Terrybacteria bacterium RIFCSPLOWO2_01_FULL_58_14</name>
    <dbReference type="NCBI Taxonomy" id="1802369"/>
    <lineage>
        <taxon>Bacteria</taxon>
        <taxon>Candidatus Terryibacteriota</taxon>
    </lineage>
</organism>